<evidence type="ECO:0000313" key="2">
    <source>
        <dbReference type="Proteomes" id="UP001239111"/>
    </source>
</evidence>
<reference evidence="1" key="1">
    <citation type="submission" date="2023-04" db="EMBL/GenBank/DDBJ databases">
        <title>A chromosome-level genome assembly of the parasitoid wasp Eretmocerus hayati.</title>
        <authorList>
            <person name="Zhong Y."/>
            <person name="Liu S."/>
            <person name="Liu Y."/>
        </authorList>
    </citation>
    <scope>NUCLEOTIDE SEQUENCE</scope>
    <source>
        <strain evidence="1">ZJU_SS_LIU_2023</strain>
    </source>
</reference>
<dbReference type="Proteomes" id="UP001239111">
    <property type="component" value="Chromosome 1"/>
</dbReference>
<dbReference type="EMBL" id="CM056741">
    <property type="protein sequence ID" value="KAJ8682001.1"/>
    <property type="molecule type" value="Genomic_DNA"/>
</dbReference>
<gene>
    <name evidence="1" type="ORF">QAD02_017793</name>
</gene>
<comment type="caution">
    <text evidence="1">The sequence shown here is derived from an EMBL/GenBank/DDBJ whole genome shotgun (WGS) entry which is preliminary data.</text>
</comment>
<proteinExistence type="predicted"/>
<protein>
    <submittedName>
        <fullName evidence="1">Uncharacterized protein</fullName>
    </submittedName>
</protein>
<name>A0ACC2PGR2_9HYME</name>
<sequence>MSRGCRCRVSKEQYELLIALMEKYKLIARSRIGKFVPRGNKFAQNKWANFAEELNALGPCKKSGAGWKRYWTQCRLNARTKKAKFLKAYGKTGDNAPIEELDSDVEKICDIFGSPGLGFAITPECGFKAQRIWIMVNTVQFSHDTPRRSCTELGKYSCSLLAM</sequence>
<accession>A0ACC2PGR2</accession>
<evidence type="ECO:0000313" key="1">
    <source>
        <dbReference type="EMBL" id="KAJ8682001.1"/>
    </source>
</evidence>
<keyword evidence="2" id="KW-1185">Reference proteome</keyword>
<organism evidence="1 2">
    <name type="scientific">Eretmocerus hayati</name>
    <dbReference type="NCBI Taxonomy" id="131215"/>
    <lineage>
        <taxon>Eukaryota</taxon>
        <taxon>Metazoa</taxon>
        <taxon>Ecdysozoa</taxon>
        <taxon>Arthropoda</taxon>
        <taxon>Hexapoda</taxon>
        <taxon>Insecta</taxon>
        <taxon>Pterygota</taxon>
        <taxon>Neoptera</taxon>
        <taxon>Endopterygota</taxon>
        <taxon>Hymenoptera</taxon>
        <taxon>Apocrita</taxon>
        <taxon>Proctotrupomorpha</taxon>
        <taxon>Chalcidoidea</taxon>
        <taxon>Aphelinidae</taxon>
        <taxon>Aphelininae</taxon>
        <taxon>Eretmocerus</taxon>
    </lineage>
</organism>